<protein>
    <submittedName>
        <fullName evidence="1">Uncharacterized protein</fullName>
    </submittedName>
</protein>
<dbReference type="AlphaFoldDB" id="A0A3G9JZH7"/>
<organism evidence="1 2">
    <name type="scientific">Parolsenella catena</name>
    <dbReference type="NCBI Taxonomy" id="2003188"/>
    <lineage>
        <taxon>Bacteria</taxon>
        <taxon>Bacillati</taxon>
        <taxon>Actinomycetota</taxon>
        <taxon>Coriobacteriia</taxon>
        <taxon>Coriobacteriales</taxon>
        <taxon>Atopobiaceae</taxon>
        <taxon>Parolsenella</taxon>
    </lineage>
</organism>
<keyword evidence="2" id="KW-1185">Reference proteome</keyword>
<dbReference type="OrthoDB" id="3186597at2"/>
<evidence type="ECO:0000313" key="2">
    <source>
        <dbReference type="Proteomes" id="UP000273154"/>
    </source>
</evidence>
<dbReference type="GeneID" id="88849549"/>
<sequence length="75" mass="8484">MARIVSTFEVEDCNRALAQAGLPTRVHLHDACGGQFFSWDPLGERDAEVRETAEYFFSNKGIKLEFVGDSSFRTR</sequence>
<accession>A0A3G9JZH7</accession>
<dbReference type="Proteomes" id="UP000273154">
    <property type="component" value="Chromosome"/>
</dbReference>
<name>A0A3G9JZH7_9ACTN</name>
<dbReference type="RefSeq" id="WP_126422953.1">
    <property type="nucleotide sequence ID" value="NZ_AP019367.1"/>
</dbReference>
<evidence type="ECO:0000313" key="1">
    <source>
        <dbReference type="EMBL" id="BBH50818.1"/>
    </source>
</evidence>
<dbReference type="EMBL" id="AP019367">
    <property type="protein sequence ID" value="BBH50818.1"/>
    <property type="molecule type" value="Genomic_DNA"/>
</dbReference>
<reference evidence="2" key="1">
    <citation type="submission" date="2018-11" db="EMBL/GenBank/DDBJ databases">
        <title>Comparative genomics of Parolsenella catena and Libanicoccus massiliensis: Reclassification of Libanicoccus massiliensis as Parolsenella massiliensis comb. nov.</title>
        <authorList>
            <person name="Sakamoto M."/>
            <person name="Ikeyama N."/>
            <person name="Murakami T."/>
            <person name="Mori H."/>
            <person name="Yuki M."/>
            <person name="Ohkuma M."/>
        </authorList>
    </citation>
    <scope>NUCLEOTIDE SEQUENCE [LARGE SCALE GENOMIC DNA]</scope>
    <source>
        <strain evidence="2">JCM 31932</strain>
    </source>
</reference>
<gene>
    <name evidence="1" type="ORF">Pcatena_14050</name>
</gene>
<proteinExistence type="predicted"/>
<dbReference type="KEGG" id="pcat:Pcatena_14050"/>